<protein>
    <recommendedName>
        <fullName evidence="4">ADP-ribosylglycohydrolase</fullName>
    </recommendedName>
</protein>
<dbReference type="RefSeq" id="WP_145711136.1">
    <property type="nucleotide sequence ID" value="NZ_BAAAFY010000001.1"/>
</dbReference>
<proteinExistence type="predicted"/>
<dbReference type="InterPro" id="IPR016119">
    <property type="entry name" value="Br/Cl_peroxidase_C"/>
</dbReference>
<dbReference type="Gene3D" id="1.10.606.10">
    <property type="entry name" value="Vanadium-containing Chloroperoxidase, domain 2"/>
    <property type="match status" value="3"/>
</dbReference>
<reference evidence="2 3" key="1">
    <citation type="journal article" date="2013" name="Stand. Genomic Sci.">
        <title>Genomic Encyclopedia of Type Strains, Phase I: The one thousand microbial genomes (KMG-I) project.</title>
        <authorList>
            <person name="Kyrpides N.C."/>
            <person name="Woyke T."/>
            <person name="Eisen J.A."/>
            <person name="Garrity G."/>
            <person name="Lilburn T.G."/>
            <person name="Beck B.J."/>
            <person name="Whitman W.B."/>
            <person name="Hugenholtz P."/>
            <person name="Klenk H.P."/>
        </authorList>
    </citation>
    <scope>NUCLEOTIDE SEQUENCE [LARGE SCALE GENOMIC DNA]</scope>
    <source>
        <strain evidence="2 3">DSM 13484</strain>
    </source>
</reference>
<dbReference type="InterPro" id="IPR036938">
    <property type="entry name" value="PAP2/HPO_sf"/>
</dbReference>
<dbReference type="PANTHER" id="PTHR34599:SF1">
    <property type="entry name" value="PHOSPHATIDIC ACID PHOSPHATASE TYPE 2_HALOPEROXIDASE DOMAIN-CONTAINING PROTEIN"/>
    <property type="match status" value="1"/>
</dbReference>
<keyword evidence="1" id="KW-0732">Signal</keyword>
<feature type="signal peptide" evidence="1">
    <location>
        <begin position="1"/>
        <end position="25"/>
    </location>
</feature>
<dbReference type="Proteomes" id="UP000316778">
    <property type="component" value="Unassembled WGS sequence"/>
</dbReference>
<dbReference type="PANTHER" id="PTHR34599">
    <property type="entry name" value="PEROXIDASE-RELATED"/>
    <property type="match status" value="1"/>
</dbReference>
<evidence type="ECO:0000313" key="2">
    <source>
        <dbReference type="EMBL" id="TWI91972.1"/>
    </source>
</evidence>
<organism evidence="2 3">
    <name type="scientific">Chitinophaga japonensis</name>
    <name type="common">Flexibacter japonensis</name>
    <dbReference type="NCBI Taxonomy" id="104662"/>
    <lineage>
        <taxon>Bacteria</taxon>
        <taxon>Pseudomonadati</taxon>
        <taxon>Bacteroidota</taxon>
        <taxon>Chitinophagia</taxon>
        <taxon>Chitinophagales</taxon>
        <taxon>Chitinophagaceae</taxon>
        <taxon>Chitinophaga</taxon>
    </lineage>
</organism>
<dbReference type="PROSITE" id="PS51257">
    <property type="entry name" value="PROKAR_LIPOPROTEIN"/>
    <property type="match status" value="1"/>
</dbReference>
<dbReference type="OrthoDB" id="7793240at2"/>
<evidence type="ECO:0000256" key="1">
    <source>
        <dbReference type="SAM" id="SignalP"/>
    </source>
</evidence>
<evidence type="ECO:0008006" key="4">
    <source>
        <dbReference type="Google" id="ProtNLM"/>
    </source>
</evidence>
<gene>
    <name evidence="2" type="ORF">LX66_1353</name>
</gene>
<dbReference type="InterPro" id="IPR052559">
    <property type="entry name" value="V-haloperoxidase"/>
</dbReference>
<name>A0A562TEN5_CHIJA</name>
<comment type="caution">
    <text evidence="2">The sequence shown here is derived from an EMBL/GenBank/DDBJ whole genome shotgun (WGS) entry which is preliminary data.</text>
</comment>
<dbReference type="EMBL" id="VLLG01000002">
    <property type="protein sequence ID" value="TWI91972.1"/>
    <property type="molecule type" value="Genomic_DNA"/>
</dbReference>
<sequence>MPLSSKAPYLWTALLLLLGCLSACDKETMERALPAFGPAAADAQGGTWRTVVLESASEVRIPAAATTGSAAYQQEISQIVQLQASLMDTDRALINQWRGSGILRWNEKLRALVAKYNLPPDPDADSVPPFSFAHPAYAARAYAAFNVAVYDAMVSCWYYKFLNMRPQPAVISGQIQSLEPYQIELPGYPSEDAVVAQVGYRLLKALFPQDSASLLEMANAQKKAKLLSGIATFSDIAGGEAIADFVTDKVLARLRKDGLEQALRQVAQQKLLPAADTILRISGGPRENPEISSQPPAFFDDIILWTLSVAERDSLRPGPPPAPGSPGFNEAQQELQRYRQEPGAAAQLVAKQWADSAGSCTPAGHWNEIACASIARQRPGELRVARALCLLNLALCDAGVCALEAGARYAYLRPAGQPASASCHAAFAGAAATVLGYLFPADAQRFSDMAGEASLSRIYSGAQYRFEADSSLQYGKEIGSFAVKLGQADGSR</sequence>
<dbReference type="AlphaFoldDB" id="A0A562TEN5"/>
<evidence type="ECO:0000313" key="3">
    <source>
        <dbReference type="Proteomes" id="UP000316778"/>
    </source>
</evidence>
<keyword evidence="3" id="KW-1185">Reference proteome</keyword>
<dbReference type="GO" id="GO:0004601">
    <property type="term" value="F:peroxidase activity"/>
    <property type="evidence" value="ECO:0007669"/>
    <property type="project" value="InterPro"/>
</dbReference>
<accession>A0A562TEN5</accession>
<dbReference type="SUPFAM" id="SSF48317">
    <property type="entry name" value="Acid phosphatase/Vanadium-dependent haloperoxidase"/>
    <property type="match status" value="2"/>
</dbReference>
<feature type="chain" id="PRO_5021817343" description="ADP-ribosylglycohydrolase" evidence="1">
    <location>
        <begin position="26"/>
        <end position="492"/>
    </location>
</feature>